<organism evidence="1 2">
    <name type="scientific">Lentinus brumalis</name>
    <dbReference type="NCBI Taxonomy" id="2498619"/>
    <lineage>
        <taxon>Eukaryota</taxon>
        <taxon>Fungi</taxon>
        <taxon>Dikarya</taxon>
        <taxon>Basidiomycota</taxon>
        <taxon>Agaricomycotina</taxon>
        <taxon>Agaricomycetes</taxon>
        <taxon>Polyporales</taxon>
        <taxon>Polyporaceae</taxon>
        <taxon>Lentinus</taxon>
    </lineage>
</organism>
<accession>A0A371CLJ1</accession>
<gene>
    <name evidence="1" type="ORF">OH76DRAFT_250420</name>
</gene>
<name>A0A371CLJ1_9APHY</name>
<keyword evidence="2" id="KW-1185">Reference proteome</keyword>
<reference evidence="1 2" key="1">
    <citation type="journal article" date="2018" name="Biotechnol. Biofuels">
        <title>Integrative visual omics of the white-rot fungus Polyporus brumalis exposes the biotechnological potential of its oxidative enzymes for delignifying raw plant biomass.</title>
        <authorList>
            <person name="Miyauchi S."/>
            <person name="Rancon A."/>
            <person name="Drula E."/>
            <person name="Hage H."/>
            <person name="Chaduli D."/>
            <person name="Favel A."/>
            <person name="Grisel S."/>
            <person name="Henrissat B."/>
            <person name="Herpoel-Gimbert I."/>
            <person name="Ruiz-Duenas F.J."/>
            <person name="Chevret D."/>
            <person name="Hainaut M."/>
            <person name="Lin J."/>
            <person name="Wang M."/>
            <person name="Pangilinan J."/>
            <person name="Lipzen A."/>
            <person name="Lesage-Meessen L."/>
            <person name="Navarro D."/>
            <person name="Riley R."/>
            <person name="Grigoriev I.V."/>
            <person name="Zhou S."/>
            <person name="Raouche S."/>
            <person name="Rosso M.N."/>
        </authorList>
    </citation>
    <scope>NUCLEOTIDE SEQUENCE [LARGE SCALE GENOMIC DNA]</scope>
    <source>
        <strain evidence="1 2">BRFM 1820</strain>
    </source>
</reference>
<sequence>MCARPALFYTSSRIIQGFYVFFCSSVARCSRMCYYHSLALLLLLLRAPLPTHLPLLDSRLSSHRGLFRLRLVGGARRRRRLFLLVYVRSHLIASPNGCKLGLVVE</sequence>
<evidence type="ECO:0000313" key="2">
    <source>
        <dbReference type="Proteomes" id="UP000256964"/>
    </source>
</evidence>
<protein>
    <submittedName>
        <fullName evidence="1">Uncharacterized protein</fullName>
    </submittedName>
</protein>
<dbReference type="Proteomes" id="UP000256964">
    <property type="component" value="Unassembled WGS sequence"/>
</dbReference>
<proteinExistence type="predicted"/>
<dbReference type="EMBL" id="KZ857522">
    <property type="protein sequence ID" value="RDX41152.1"/>
    <property type="molecule type" value="Genomic_DNA"/>
</dbReference>
<dbReference type="AlphaFoldDB" id="A0A371CLJ1"/>
<evidence type="ECO:0000313" key="1">
    <source>
        <dbReference type="EMBL" id="RDX41152.1"/>
    </source>
</evidence>